<dbReference type="InterPro" id="IPR046348">
    <property type="entry name" value="SIS_dom_sf"/>
</dbReference>
<keyword evidence="2" id="KW-0677">Repeat</keyword>
<dbReference type="PANTHER" id="PTHR10937:SF8">
    <property type="entry name" value="AMINOTRANSFERASE-RELATED"/>
    <property type="match status" value="1"/>
</dbReference>
<evidence type="ECO:0000256" key="2">
    <source>
        <dbReference type="ARBA" id="ARBA00022737"/>
    </source>
</evidence>
<dbReference type="EC" id="2.6.1.16" evidence="4"/>
<feature type="domain" description="SIS" evidence="3">
    <location>
        <begin position="30"/>
        <end position="172"/>
    </location>
</feature>
<name>A0ABU1K358_9PROT</name>
<dbReference type="PANTHER" id="PTHR10937">
    <property type="entry name" value="GLUCOSAMINE--FRUCTOSE-6-PHOSPHATE AMINOTRANSFERASE, ISOMERIZING"/>
    <property type="match status" value="1"/>
</dbReference>
<evidence type="ECO:0000313" key="4">
    <source>
        <dbReference type="EMBL" id="MDR6294199.1"/>
    </source>
</evidence>
<dbReference type="InterPro" id="IPR035490">
    <property type="entry name" value="GlmS/FrlB_SIS"/>
</dbReference>
<sequence>MTSIMLEEAREAPARIAELLAADGDLYRDLAVRLRATRPRFGVTIARGSSDHAATYAAYLLGSRLGVVTASLPPSLETLGHSDLDLKGSVAIAVSQSGRSPDLVTPLRRARERGALTIAILNSTDSPAAQAAEIVLDQHAGHERAVAATKSYIASLVAAARLVAEWAEDAELKAALQRLPEALEAATRCDWSAAVETLVKADRMMVAGRGLNLGVAQESALKFKETCILQAEAMSAAEIMHGPKALVEAGYPVLAYAPNDGGRDSVLKMAAEFRGLGANVLLAGAPGVEGATLPLPPPLHPALDPILAIGAFYPFVASLSVARGLSPDAPRNLSKVTETV</sequence>
<organism evidence="4 5">
    <name type="scientific">Inquilinus ginsengisoli</name>
    <dbReference type="NCBI Taxonomy" id="363840"/>
    <lineage>
        <taxon>Bacteria</taxon>
        <taxon>Pseudomonadati</taxon>
        <taxon>Pseudomonadota</taxon>
        <taxon>Alphaproteobacteria</taxon>
        <taxon>Rhodospirillales</taxon>
        <taxon>Rhodospirillaceae</taxon>
        <taxon>Inquilinus</taxon>
    </lineage>
</organism>
<accession>A0ABU1K358</accession>
<dbReference type="InterPro" id="IPR001347">
    <property type="entry name" value="SIS_dom"/>
</dbReference>
<dbReference type="EMBL" id="JAVDPW010000017">
    <property type="protein sequence ID" value="MDR6294199.1"/>
    <property type="molecule type" value="Genomic_DNA"/>
</dbReference>
<dbReference type="Pfam" id="PF01380">
    <property type="entry name" value="SIS"/>
    <property type="match status" value="2"/>
</dbReference>
<dbReference type="CDD" id="cd05008">
    <property type="entry name" value="SIS_GlmS_GlmD_1"/>
    <property type="match status" value="1"/>
</dbReference>
<keyword evidence="4" id="KW-0808">Transferase</keyword>
<evidence type="ECO:0000256" key="1">
    <source>
        <dbReference type="ARBA" id="ARBA00022576"/>
    </source>
</evidence>
<keyword evidence="1 4" id="KW-0032">Aminotransferase</keyword>
<gene>
    <name evidence="4" type="ORF">E9232_006753</name>
</gene>
<dbReference type="RefSeq" id="WP_309801626.1">
    <property type="nucleotide sequence ID" value="NZ_JAVDPW010000017.1"/>
</dbReference>
<feature type="domain" description="SIS" evidence="3">
    <location>
        <begin position="194"/>
        <end position="327"/>
    </location>
</feature>
<comment type="caution">
    <text evidence="4">The sequence shown here is derived from an EMBL/GenBank/DDBJ whole genome shotgun (WGS) entry which is preliminary data.</text>
</comment>
<protein>
    <submittedName>
        <fullName evidence="4">Glucosamine--fructose-6-phosphate aminotransferase (Isomerizing)</fullName>
        <ecNumber evidence="4">2.6.1.16</ecNumber>
    </submittedName>
</protein>
<dbReference type="PROSITE" id="PS51464">
    <property type="entry name" value="SIS"/>
    <property type="match status" value="2"/>
</dbReference>
<dbReference type="CDD" id="cd05009">
    <property type="entry name" value="SIS_GlmS_GlmD_2"/>
    <property type="match status" value="1"/>
</dbReference>
<dbReference type="Proteomes" id="UP001262410">
    <property type="component" value="Unassembled WGS sequence"/>
</dbReference>
<evidence type="ECO:0000259" key="3">
    <source>
        <dbReference type="PROSITE" id="PS51464"/>
    </source>
</evidence>
<proteinExistence type="predicted"/>
<dbReference type="InterPro" id="IPR035466">
    <property type="entry name" value="GlmS/AgaS_SIS"/>
</dbReference>
<keyword evidence="5" id="KW-1185">Reference proteome</keyword>
<dbReference type="SUPFAM" id="SSF53697">
    <property type="entry name" value="SIS domain"/>
    <property type="match status" value="1"/>
</dbReference>
<evidence type="ECO:0000313" key="5">
    <source>
        <dbReference type="Proteomes" id="UP001262410"/>
    </source>
</evidence>
<dbReference type="GO" id="GO:0004360">
    <property type="term" value="F:glutamine-fructose-6-phosphate transaminase (isomerizing) activity"/>
    <property type="evidence" value="ECO:0007669"/>
    <property type="project" value="UniProtKB-EC"/>
</dbReference>
<reference evidence="4 5" key="1">
    <citation type="submission" date="2023-07" db="EMBL/GenBank/DDBJ databases">
        <title>Sorghum-associated microbial communities from plants grown in Nebraska, USA.</title>
        <authorList>
            <person name="Schachtman D."/>
        </authorList>
    </citation>
    <scope>NUCLEOTIDE SEQUENCE [LARGE SCALE GENOMIC DNA]</scope>
    <source>
        <strain evidence="4 5">584</strain>
    </source>
</reference>
<dbReference type="Gene3D" id="3.40.50.10490">
    <property type="entry name" value="Glucose-6-phosphate isomerase like protein, domain 1"/>
    <property type="match status" value="2"/>
</dbReference>